<accession>A0AAD4Z796</accession>
<gene>
    <name evidence="1" type="ORF">L3X38_024656</name>
</gene>
<dbReference type="EMBL" id="JAJFAZ020000004">
    <property type="protein sequence ID" value="KAI5334523.1"/>
    <property type="molecule type" value="Genomic_DNA"/>
</dbReference>
<dbReference type="Proteomes" id="UP001054821">
    <property type="component" value="Chromosome 4"/>
</dbReference>
<dbReference type="AlphaFoldDB" id="A0AAD4Z796"/>
<evidence type="ECO:0000313" key="1">
    <source>
        <dbReference type="EMBL" id="KAI5334523.1"/>
    </source>
</evidence>
<evidence type="ECO:0000313" key="2">
    <source>
        <dbReference type="Proteomes" id="UP001054821"/>
    </source>
</evidence>
<sequence length="252" mass="28885">MDDNDLGNIGYDPYEFANVIGDGEQTLHPGCSKYTKLSALVKLYNLKAKHGMSDVCFTELLILQGDLLTEGNTIPFSMYEAKKTLSTLGTSYEKIHACPNDCILCMKDFGDSTNCPTCGISRWKECKDSILKEDVPVKVVWHFPLIPRFKRMFQSRKTAKSLTWHADKKSVDGHMSHPVDSLSWKLLDDKWPEFGKEPRNLRLALSYDGFNPHSSFSSRSSCWPVILVMYNLPPWLCMKQKFMMFDLIDFWS</sequence>
<dbReference type="PANTHER" id="PTHR10775">
    <property type="entry name" value="OS08G0208400 PROTEIN"/>
    <property type="match status" value="1"/>
</dbReference>
<dbReference type="Pfam" id="PF02992">
    <property type="entry name" value="Transposase_21"/>
    <property type="match status" value="1"/>
</dbReference>
<proteinExistence type="predicted"/>
<name>A0AAD4Z796_PRUDU</name>
<protein>
    <submittedName>
        <fullName evidence="1">Uncharacterized protein</fullName>
    </submittedName>
</protein>
<reference evidence="1 2" key="1">
    <citation type="journal article" date="2022" name="G3 (Bethesda)">
        <title>Whole-genome sequence and methylome profiling of the almond [Prunus dulcis (Mill.) D.A. Webb] cultivar 'Nonpareil'.</title>
        <authorList>
            <person name="D'Amico-Willman K.M."/>
            <person name="Ouma W.Z."/>
            <person name="Meulia T."/>
            <person name="Sideli G.M."/>
            <person name="Gradziel T.M."/>
            <person name="Fresnedo-Ramirez J."/>
        </authorList>
    </citation>
    <scope>NUCLEOTIDE SEQUENCE [LARGE SCALE GENOMIC DNA]</scope>
    <source>
        <strain evidence="1">Clone GOH B32 T37-40</strain>
    </source>
</reference>
<dbReference type="InterPro" id="IPR004242">
    <property type="entry name" value="Transposase_21"/>
</dbReference>
<dbReference type="PANTHER" id="PTHR10775:SF180">
    <property type="entry name" value="TRANSPOSON, EN_SPM-LIKE, TRANSPOSASE-ASSOCIATED DOMAIN PROTEIN-RELATED"/>
    <property type="match status" value="1"/>
</dbReference>
<organism evidence="1 2">
    <name type="scientific">Prunus dulcis</name>
    <name type="common">Almond</name>
    <name type="synonym">Amygdalus dulcis</name>
    <dbReference type="NCBI Taxonomy" id="3755"/>
    <lineage>
        <taxon>Eukaryota</taxon>
        <taxon>Viridiplantae</taxon>
        <taxon>Streptophyta</taxon>
        <taxon>Embryophyta</taxon>
        <taxon>Tracheophyta</taxon>
        <taxon>Spermatophyta</taxon>
        <taxon>Magnoliopsida</taxon>
        <taxon>eudicotyledons</taxon>
        <taxon>Gunneridae</taxon>
        <taxon>Pentapetalae</taxon>
        <taxon>rosids</taxon>
        <taxon>fabids</taxon>
        <taxon>Rosales</taxon>
        <taxon>Rosaceae</taxon>
        <taxon>Amygdaloideae</taxon>
        <taxon>Amygdaleae</taxon>
        <taxon>Prunus</taxon>
    </lineage>
</organism>
<comment type="caution">
    <text evidence="1">The sequence shown here is derived from an EMBL/GenBank/DDBJ whole genome shotgun (WGS) entry which is preliminary data.</text>
</comment>
<keyword evidence="2" id="KW-1185">Reference proteome</keyword>